<dbReference type="Proteomes" id="UP000092460">
    <property type="component" value="Unassembled WGS sequence"/>
</dbReference>
<dbReference type="VEuPathDB" id="VectorBase:GPPI042901"/>
<dbReference type="EnsemblMetazoa" id="GPPI042901-RA">
    <property type="protein sequence ID" value="GPPI042901-PA"/>
    <property type="gene ID" value="GPPI042901"/>
</dbReference>
<proteinExistence type="predicted"/>
<accession>A0A1B0BWR5</accession>
<reference evidence="2" key="1">
    <citation type="submission" date="2015-01" db="EMBL/GenBank/DDBJ databases">
        <authorList>
            <person name="Aksoy S."/>
            <person name="Warren W."/>
            <person name="Wilson R.K."/>
        </authorList>
    </citation>
    <scope>NUCLEOTIDE SEQUENCE [LARGE SCALE GENOMIC DNA]</scope>
    <source>
        <strain evidence="2">IAEA</strain>
    </source>
</reference>
<keyword evidence="2" id="KW-1185">Reference proteome</keyword>
<dbReference type="EMBL" id="JXJN01021946">
    <property type="status" value="NOT_ANNOTATED_CDS"/>
    <property type="molecule type" value="Genomic_DNA"/>
</dbReference>
<organism evidence="1 2">
    <name type="scientific">Glossina palpalis gambiensis</name>
    <dbReference type="NCBI Taxonomy" id="67801"/>
    <lineage>
        <taxon>Eukaryota</taxon>
        <taxon>Metazoa</taxon>
        <taxon>Ecdysozoa</taxon>
        <taxon>Arthropoda</taxon>
        <taxon>Hexapoda</taxon>
        <taxon>Insecta</taxon>
        <taxon>Pterygota</taxon>
        <taxon>Neoptera</taxon>
        <taxon>Endopterygota</taxon>
        <taxon>Diptera</taxon>
        <taxon>Brachycera</taxon>
        <taxon>Muscomorpha</taxon>
        <taxon>Hippoboscoidea</taxon>
        <taxon>Glossinidae</taxon>
        <taxon>Glossina</taxon>
    </lineage>
</organism>
<dbReference type="STRING" id="67801.A0A1B0BWR5"/>
<reference evidence="1" key="2">
    <citation type="submission" date="2020-05" db="UniProtKB">
        <authorList>
            <consortium name="EnsemblMetazoa"/>
        </authorList>
    </citation>
    <scope>IDENTIFICATION</scope>
    <source>
        <strain evidence="1">IAEA</strain>
    </source>
</reference>
<evidence type="ECO:0000313" key="1">
    <source>
        <dbReference type="EnsemblMetazoa" id="GPPI042901-PA"/>
    </source>
</evidence>
<evidence type="ECO:0000313" key="2">
    <source>
        <dbReference type="Proteomes" id="UP000092460"/>
    </source>
</evidence>
<dbReference type="AlphaFoldDB" id="A0A1B0BWR5"/>
<dbReference type="PROSITE" id="PS51257">
    <property type="entry name" value="PROKAR_LIPOPROTEIN"/>
    <property type="match status" value="1"/>
</dbReference>
<sequence length="65" mass="7287">MQMANKSEMSYEDSLPQNVSGLNTTLSACIYFPQDHMIPPHIDSLLVVCDLKLNNKTITQKNAFS</sequence>
<protein>
    <submittedName>
        <fullName evidence="1">Uncharacterized protein</fullName>
    </submittedName>
</protein>
<name>A0A1B0BWR5_9MUSC</name>